<proteinExistence type="predicted"/>
<gene>
    <name evidence="3" type="ORF">Tci_040169</name>
</gene>
<keyword evidence="1" id="KW-0175">Coiled coil</keyword>
<reference evidence="3" key="1">
    <citation type="journal article" date="2019" name="Sci. Rep.">
        <title>Draft genome of Tanacetum cinerariifolium, the natural source of mosquito coil.</title>
        <authorList>
            <person name="Yamashiro T."/>
            <person name="Shiraishi A."/>
            <person name="Satake H."/>
            <person name="Nakayama K."/>
        </authorList>
    </citation>
    <scope>NUCLEOTIDE SEQUENCE</scope>
</reference>
<dbReference type="EMBL" id="BKCJ010005702">
    <property type="protein sequence ID" value="GEU68191.1"/>
    <property type="molecule type" value="Genomic_DNA"/>
</dbReference>
<sequence length="948" mass="105152">MRNKSDLETLSMDVFYNNLKVYESDIKSKSNSSLNSLNIAFVSLDNSGNTNETINTAHSVSAACSKDQASTASYADDVMFTSFSNQSNAPQLDNEDLEQIDTDDLEEMDLKWQVAMLTMSVKRFIKKTGRKLDLNGKETVGFDLTKVECYNCHRRGHFAREYMAPRNQENRNRDAPIRNALVDTSTTNALVVQYGIGGYDSSFQAKEEVTNFALMAYTSQGSSSSDFENEAVYEEDIAFLKYDVQVKDISIKDLKNQLENALKEKEDLKLKLEKFETSSKNITKLINSQISAIDKTGLGYDSQMNESDLNDIHVNESEVVNNVVDSRESDWNDNQVNDRFKKGEGYHAVPPPYTGNYMTPRADLSFAGLENSIFKSKTISPKTVDHSLLKDLTMLTYKADSRSKDFNKVCYIHMIGNKSYLIDYQDIYGGFVAFGGNAKGGPKSSEIEVADDAGKKSTEVPRKENGVQDPAKEDKDANGNRIYTPVSADGSIYVNLGGLIPVNAATLPNADLPTDPFMPDLKDTADLQDTGIFNGAYDDEVEGVEAEFNNLELTTVVSPIPITKIHKGYPKEQIIGDPLLAPQTRRMTKTSQEHAMASMPLEQNRIDAQEVSDEFYGGAHFLLRVVVKTASTPIETNKALLKDEEAEDVDVHLYKSMIGSLMYLTVSRPDIMFAVCLWYPRHSPFDLEAFSDSDYAGASLDRKSTTGGMDIYNAIFVISSHTKKVFANMKREGKDFSGKVTPLFQSMMVQAPEDMGENAKTTQANKIASLKKRVKKLEQKRKSRTLGLKRLRKVGIARRVKSSTEASLGDQEDASRQGRMIDNINQDVEITLSVKVIKKEVSTADPVTTAGEVVTILDIEVTTAATTLQISKDGLILAQTLIEIKEAKSKAITTAAKIVTAAGTRPKEKGIVMQEPSKTPLPKPIDSSQNHHKLKTKAREKWLSLKGL</sequence>
<organism evidence="3">
    <name type="scientific">Tanacetum cinerariifolium</name>
    <name type="common">Dalmatian daisy</name>
    <name type="synonym">Chrysanthemum cinerariifolium</name>
    <dbReference type="NCBI Taxonomy" id="118510"/>
    <lineage>
        <taxon>Eukaryota</taxon>
        <taxon>Viridiplantae</taxon>
        <taxon>Streptophyta</taxon>
        <taxon>Embryophyta</taxon>
        <taxon>Tracheophyta</taxon>
        <taxon>Spermatophyta</taxon>
        <taxon>Magnoliopsida</taxon>
        <taxon>eudicotyledons</taxon>
        <taxon>Gunneridae</taxon>
        <taxon>Pentapetalae</taxon>
        <taxon>asterids</taxon>
        <taxon>campanulids</taxon>
        <taxon>Asterales</taxon>
        <taxon>Asteraceae</taxon>
        <taxon>Asteroideae</taxon>
        <taxon>Anthemideae</taxon>
        <taxon>Anthemidinae</taxon>
        <taxon>Tanacetum</taxon>
    </lineage>
</organism>
<evidence type="ECO:0000256" key="1">
    <source>
        <dbReference type="SAM" id="Coils"/>
    </source>
</evidence>
<dbReference type="PANTHER" id="PTHR11439">
    <property type="entry name" value="GAG-POL-RELATED RETROTRANSPOSON"/>
    <property type="match status" value="1"/>
</dbReference>
<protein>
    <submittedName>
        <fullName evidence="3">Uncharacterized protein</fullName>
    </submittedName>
</protein>
<name>A0A6L2M2C4_TANCI</name>
<feature type="region of interest" description="Disordered" evidence="2">
    <location>
        <begin position="914"/>
        <end position="937"/>
    </location>
</feature>
<accession>A0A6L2M2C4</accession>
<comment type="caution">
    <text evidence="3">The sequence shown here is derived from an EMBL/GenBank/DDBJ whole genome shotgun (WGS) entry which is preliminary data.</text>
</comment>
<evidence type="ECO:0000256" key="2">
    <source>
        <dbReference type="SAM" id="MobiDB-lite"/>
    </source>
</evidence>
<feature type="coiled-coil region" evidence="1">
    <location>
        <begin position="244"/>
        <end position="278"/>
    </location>
</feature>
<evidence type="ECO:0000313" key="3">
    <source>
        <dbReference type="EMBL" id="GEU68191.1"/>
    </source>
</evidence>
<dbReference type="AlphaFoldDB" id="A0A6L2M2C4"/>
<feature type="compositionally biased region" description="Basic and acidic residues" evidence="2">
    <location>
        <begin position="452"/>
        <end position="478"/>
    </location>
</feature>
<feature type="region of interest" description="Disordered" evidence="2">
    <location>
        <begin position="443"/>
        <end position="481"/>
    </location>
</feature>
<dbReference type="PANTHER" id="PTHR11439:SF509">
    <property type="entry name" value="RNA-DIRECTED DNA POLYMERASE"/>
    <property type="match status" value="1"/>
</dbReference>